<protein>
    <submittedName>
        <fullName evidence="1">Uncharacterized protein</fullName>
    </submittedName>
</protein>
<evidence type="ECO:0000313" key="1">
    <source>
        <dbReference type="EMBL" id="DAE31552.1"/>
    </source>
</evidence>
<dbReference type="EMBL" id="BK059109">
    <property type="protein sequence ID" value="DAE31552.1"/>
    <property type="molecule type" value="Genomic_DNA"/>
</dbReference>
<name>A0A8S5RJI2_9VIRU</name>
<organism evidence="1">
    <name type="scientific">virus sp. ctBM815</name>
    <dbReference type="NCBI Taxonomy" id="2825806"/>
    <lineage>
        <taxon>Viruses</taxon>
    </lineage>
</organism>
<proteinExistence type="predicted"/>
<sequence>MKLENGVITLGYGTGVMADEGNRFLIRNLYNPSGDTIDGKGYSGKLYFTITGPSGYVVPIMLREERFN</sequence>
<accession>A0A8S5RJI2</accession>
<reference evidence="1" key="1">
    <citation type="journal article" date="2021" name="Proc. Natl. Acad. Sci. U.S.A.">
        <title>A Catalog of Tens of Thousands of Viruses from Human Metagenomes Reveals Hidden Associations with Chronic Diseases.</title>
        <authorList>
            <person name="Tisza M.J."/>
            <person name="Buck C.B."/>
        </authorList>
    </citation>
    <scope>NUCLEOTIDE SEQUENCE</scope>
    <source>
        <strain evidence="1">CtBM815</strain>
    </source>
</reference>